<dbReference type="Pfam" id="PF00724">
    <property type="entry name" value="Oxidored_FMN"/>
    <property type="match status" value="1"/>
</dbReference>
<sequence length="354" mass="38763">MATLFSPLKIRDVELRNRIAVSPMCQYSADDGFANDWHLVHLGSRAVGGAGLVIAEATAVSPEGRITPADLGIWTDDHVAPLRRIVDFIHSQGSVAGIQIAHAGRKASKTSPWNGDRFLDLEEGGWHTVAPSAMPFSEGDRLPHALTPEGIENVIIDFHAGAKRALDAGFKVLEIHAAHGYLLHEFLSPLSNLRTDNYGGSFENRTRLLLEVTEAVRLVWPEEYPLFVRISSTDWVEGGWTSRDSVKLATLLKEKGVDLIDCSSGGNIPNVKIPAGPDYQVEFAEAVRKGAGIMTGAVGIITMPEQAQRIIESGRADIVLLARELLRDPYFPLHAAKALGEEIKWPVQYERAKR</sequence>
<dbReference type="SUPFAM" id="SSF51395">
    <property type="entry name" value="FMN-linked oxidoreductases"/>
    <property type="match status" value="1"/>
</dbReference>
<gene>
    <name evidence="7" type="ORF">EKH83_11500</name>
</gene>
<dbReference type="AlphaFoldDB" id="A0A4Q0M863"/>
<dbReference type="InterPro" id="IPR044152">
    <property type="entry name" value="YqjM-like"/>
</dbReference>
<dbReference type="GO" id="GO:0003959">
    <property type="term" value="F:NADPH dehydrogenase activity"/>
    <property type="evidence" value="ECO:0007669"/>
    <property type="project" value="InterPro"/>
</dbReference>
<proteinExistence type="predicted"/>
<evidence type="ECO:0000256" key="2">
    <source>
        <dbReference type="ARBA" id="ARBA00022630"/>
    </source>
</evidence>
<dbReference type="Gene3D" id="3.20.20.70">
    <property type="entry name" value="Aldolase class I"/>
    <property type="match status" value="1"/>
</dbReference>
<comment type="caution">
    <text evidence="7">The sequence shown here is derived from an EMBL/GenBank/DDBJ whole genome shotgun (WGS) entry which is preliminary data.</text>
</comment>
<keyword evidence="2" id="KW-0285">Flavoprotein</keyword>
<dbReference type="PANTHER" id="PTHR43303">
    <property type="entry name" value="NADPH DEHYDROGENASE C23G7.10C-RELATED"/>
    <property type="match status" value="1"/>
</dbReference>
<dbReference type="GO" id="GO:0010181">
    <property type="term" value="F:FMN binding"/>
    <property type="evidence" value="ECO:0007669"/>
    <property type="project" value="InterPro"/>
</dbReference>
<dbReference type="PANTHER" id="PTHR43303:SF4">
    <property type="entry name" value="NADPH DEHYDROGENASE C23G7.10C-RELATED"/>
    <property type="match status" value="1"/>
</dbReference>
<dbReference type="CDD" id="cd02932">
    <property type="entry name" value="OYE_YqiM_FMN"/>
    <property type="match status" value="1"/>
</dbReference>
<keyword evidence="4" id="KW-0521">NADP</keyword>
<protein>
    <submittedName>
        <fullName evidence="7">NADH:flavin oxidoreductase/NADH oxidase</fullName>
    </submittedName>
</protein>
<organism evidence="7 8">
    <name type="scientific">Arcticibacter tournemirensis</name>
    <dbReference type="NCBI Taxonomy" id="699437"/>
    <lineage>
        <taxon>Bacteria</taxon>
        <taxon>Pseudomonadati</taxon>
        <taxon>Bacteroidota</taxon>
        <taxon>Sphingobacteriia</taxon>
        <taxon>Sphingobacteriales</taxon>
        <taxon>Sphingobacteriaceae</taxon>
        <taxon>Arcticibacter</taxon>
    </lineage>
</organism>
<accession>A0A4Q0M863</accession>
<evidence type="ECO:0000256" key="3">
    <source>
        <dbReference type="ARBA" id="ARBA00022643"/>
    </source>
</evidence>
<dbReference type="InterPro" id="IPR013785">
    <property type="entry name" value="Aldolase_TIM"/>
</dbReference>
<dbReference type="GO" id="GO:0050661">
    <property type="term" value="F:NADP binding"/>
    <property type="evidence" value="ECO:0007669"/>
    <property type="project" value="InterPro"/>
</dbReference>
<dbReference type="RefSeq" id="WP_128769581.1">
    <property type="nucleotide sequence ID" value="NZ_RXOC01000007.1"/>
</dbReference>
<keyword evidence="5" id="KW-0560">Oxidoreductase</keyword>
<evidence type="ECO:0000256" key="5">
    <source>
        <dbReference type="ARBA" id="ARBA00023002"/>
    </source>
</evidence>
<comment type="cofactor">
    <cofactor evidence="1">
        <name>FMN</name>
        <dbReference type="ChEBI" id="CHEBI:58210"/>
    </cofactor>
</comment>
<evidence type="ECO:0000313" key="8">
    <source>
        <dbReference type="Proteomes" id="UP000290848"/>
    </source>
</evidence>
<evidence type="ECO:0000256" key="1">
    <source>
        <dbReference type="ARBA" id="ARBA00001917"/>
    </source>
</evidence>
<evidence type="ECO:0000259" key="6">
    <source>
        <dbReference type="Pfam" id="PF00724"/>
    </source>
</evidence>
<feature type="domain" description="NADH:flavin oxidoreductase/NADH oxidase N-terminal" evidence="6">
    <location>
        <begin position="4"/>
        <end position="339"/>
    </location>
</feature>
<dbReference type="InterPro" id="IPR001155">
    <property type="entry name" value="OxRdtase_FMN_N"/>
</dbReference>
<evidence type="ECO:0000256" key="4">
    <source>
        <dbReference type="ARBA" id="ARBA00022857"/>
    </source>
</evidence>
<name>A0A4Q0M863_9SPHI</name>
<evidence type="ECO:0000313" key="7">
    <source>
        <dbReference type="EMBL" id="RXF69307.1"/>
    </source>
</evidence>
<dbReference type="EMBL" id="RXOC01000007">
    <property type="protein sequence ID" value="RXF69307.1"/>
    <property type="molecule type" value="Genomic_DNA"/>
</dbReference>
<keyword evidence="3" id="KW-0288">FMN</keyword>
<dbReference type="Proteomes" id="UP000290848">
    <property type="component" value="Unassembled WGS sequence"/>
</dbReference>
<reference evidence="7 8" key="1">
    <citation type="submission" date="2018-12" db="EMBL/GenBank/DDBJ databases">
        <title>The Draft Genome Sequence of the Soil Bacterium Pedobacter tournemirensis R1.</title>
        <authorList>
            <person name="He J."/>
        </authorList>
    </citation>
    <scope>NUCLEOTIDE SEQUENCE [LARGE SCALE GENOMIC DNA]</scope>
    <source>
        <strain evidence="7 8">R1</strain>
    </source>
</reference>